<dbReference type="Proteomes" id="UP000825935">
    <property type="component" value="Chromosome 31"/>
</dbReference>
<gene>
    <name evidence="7" type="ORF">KP509_31G003700</name>
</gene>
<feature type="transmembrane region" description="Helical" evidence="6">
    <location>
        <begin position="95"/>
        <end position="118"/>
    </location>
</feature>
<comment type="subcellular location">
    <subcellularLocation>
        <location evidence="1">Membrane</location>
        <topology evidence="1">Multi-pass membrane protein</topology>
    </subcellularLocation>
</comment>
<keyword evidence="5 6" id="KW-0472">Membrane</keyword>
<dbReference type="PROSITE" id="PS51257">
    <property type="entry name" value="PROKAR_LIPOPROTEIN"/>
    <property type="match status" value="1"/>
</dbReference>
<feature type="transmembrane region" description="Helical" evidence="6">
    <location>
        <begin position="378"/>
        <end position="402"/>
    </location>
</feature>
<protein>
    <submittedName>
        <fullName evidence="7">Uncharacterized protein</fullName>
    </submittedName>
</protein>
<dbReference type="GO" id="GO:0022857">
    <property type="term" value="F:transmembrane transporter activity"/>
    <property type="evidence" value="ECO:0007669"/>
    <property type="project" value="InterPro"/>
</dbReference>
<evidence type="ECO:0000313" key="8">
    <source>
        <dbReference type="Proteomes" id="UP000825935"/>
    </source>
</evidence>
<dbReference type="AlphaFoldDB" id="A0A8T2QWF6"/>
<feature type="transmembrane region" description="Helical" evidence="6">
    <location>
        <begin position="156"/>
        <end position="180"/>
    </location>
</feature>
<dbReference type="PANTHER" id="PTHR11654">
    <property type="entry name" value="OLIGOPEPTIDE TRANSPORTER-RELATED"/>
    <property type="match status" value="1"/>
</dbReference>
<evidence type="ECO:0000256" key="3">
    <source>
        <dbReference type="ARBA" id="ARBA00022692"/>
    </source>
</evidence>
<keyword evidence="4 6" id="KW-1133">Transmembrane helix</keyword>
<dbReference type="GO" id="GO:0016020">
    <property type="term" value="C:membrane"/>
    <property type="evidence" value="ECO:0007669"/>
    <property type="project" value="UniProtKB-SubCell"/>
</dbReference>
<feature type="transmembrane region" description="Helical" evidence="6">
    <location>
        <begin position="220"/>
        <end position="245"/>
    </location>
</feature>
<sequence length="583" mass="63991">MAKDDGEMQQTLLPSLSGCTDAVDWPTRPDEDSLGGRKCYCCVLEMLSLQILKLFFGSSDASWKSQCAIALVQTAVYGVIFNLFMFLVFKGETNAAAAATVGSVTGTMMISSFLGAFVCDAYMGHLWTSLIFQSLSTLFYVLLGISVTVPNIGRPLLFVSLYMIAISTGAIVPTLIGLGLDQLNSNKEKFAYFHLASSSGSVGHLLSATLIAYLDDKHMWSFGFWTCTTASIIALALLSVGLRWFRHSRPSQNPFLHYLQVLVAAFLKRELTLPENLEILHEFKNVTSVVPGCRTLPHTSTLRFLDKAALLDVQGTANSWHLCTVTEVEEVKSLIWVIPAGVSPLFFVVAISQINTLFQEQAVLMNRHLGKWLEMPPASLNILATVGSILTGLTMAAVRASILGQYVGSSGHSRNRSVTSFKLVGTALLCGIIAMVMSALVESYRLKSALRREILSVMWLVPQTLLLGLGTNLMESGIFDFFISELSYNMHSTGACIVLIFSGAGSYLNSLLVTIITSITTHSGQAGWIADNLDEGHIDYYYWLIACCVALALGFHITYAYMYQRYRYVITNEIRCVDTEEIS</sequence>
<feature type="transmembrane region" description="Helical" evidence="6">
    <location>
        <begin position="192"/>
        <end position="214"/>
    </location>
</feature>
<organism evidence="7 8">
    <name type="scientific">Ceratopteris richardii</name>
    <name type="common">Triangle waterfern</name>
    <dbReference type="NCBI Taxonomy" id="49495"/>
    <lineage>
        <taxon>Eukaryota</taxon>
        <taxon>Viridiplantae</taxon>
        <taxon>Streptophyta</taxon>
        <taxon>Embryophyta</taxon>
        <taxon>Tracheophyta</taxon>
        <taxon>Polypodiopsida</taxon>
        <taxon>Polypodiidae</taxon>
        <taxon>Polypodiales</taxon>
        <taxon>Pteridineae</taxon>
        <taxon>Pteridaceae</taxon>
        <taxon>Parkerioideae</taxon>
        <taxon>Ceratopteris</taxon>
    </lineage>
</organism>
<evidence type="ECO:0000256" key="6">
    <source>
        <dbReference type="SAM" id="Phobius"/>
    </source>
</evidence>
<proteinExistence type="inferred from homology"/>
<dbReference type="InterPro" id="IPR000109">
    <property type="entry name" value="POT_fam"/>
</dbReference>
<evidence type="ECO:0000256" key="5">
    <source>
        <dbReference type="ARBA" id="ARBA00023136"/>
    </source>
</evidence>
<feature type="transmembrane region" description="Helical" evidence="6">
    <location>
        <begin position="540"/>
        <end position="562"/>
    </location>
</feature>
<comment type="similarity">
    <text evidence="2">Belongs to the major facilitator superfamily. Proton-dependent oligopeptide transporter (POT/PTR) (TC 2.A.17) family.</text>
</comment>
<evidence type="ECO:0000256" key="1">
    <source>
        <dbReference type="ARBA" id="ARBA00004141"/>
    </source>
</evidence>
<dbReference type="SUPFAM" id="SSF103473">
    <property type="entry name" value="MFS general substrate transporter"/>
    <property type="match status" value="1"/>
</dbReference>
<feature type="transmembrane region" description="Helical" evidence="6">
    <location>
        <begin position="423"/>
        <end position="441"/>
    </location>
</feature>
<dbReference type="OrthoDB" id="1978229at2759"/>
<accession>A0A8T2QWF6</accession>
<dbReference type="Gene3D" id="1.20.1250.20">
    <property type="entry name" value="MFS general substrate transporter like domains"/>
    <property type="match status" value="1"/>
</dbReference>
<dbReference type="EMBL" id="CM035436">
    <property type="protein sequence ID" value="KAH7287934.1"/>
    <property type="molecule type" value="Genomic_DNA"/>
</dbReference>
<reference evidence="7" key="1">
    <citation type="submission" date="2021-08" db="EMBL/GenBank/DDBJ databases">
        <title>WGS assembly of Ceratopteris richardii.</title>
        <authorList>
            <person name="Marchant D.B."/>
            <person name="Chen G."/>
            <person name="Jenkins J."/>
            <person name="Shu S."/>
            <person name="Leebens-Mack J."/>
            <person name="Grimwood J."/>
            <person name="Schmutz J."/>
            <person name="Soltis P."/>
            <person name="Soltis D."/>
            <person name="Chen Z.-H."/>
        </authorList>
    </citation>
    <scope>NUCLEOTIDE SEQUENCE</scope>
    <source>
        <strain evidence="7">Whitten #5841</strain>
        <tissue evidence="7">Leaf</tissue>
    </source>
</reference>
<keyword evidence="8" id="KW-1185">Reference proteome</keyword>
<evidence type="ECO:0000313" key="7">
    <source>
        <dbReference type="EMBL" id="KAH7287934.1"/>
    </source>
</evidence>
<name>A0A8T2QWF6_CERRI</name>
<dbReference type="InterPro" id="IPR036259">
    <property type="entry name" value="MFS_trans_sf"/>
</dbReference>
<feature type="transmembrane region" description="Helical" evidence="6">
    <location>
        <begin position="334"/>
        <end position="358"/>
    </location>
</feature>
<feature type="transmembrane region" description="Helical" evidence="6">
    <location>
        <begin position="130"/>
        <end position="150"/>
    </location>
</feature>
<evidence type="ECO:0000256" key="2">
    <source>
        <dbReference type="ARBA" id="ARBA00005982"/>
    </source>
</evidence>
<evidence type="ECO:0000256" key="4">
    <source>
        <dbReference type="ARBA" id="ARBA00022989"/>
    </source>
</evidence>
<keyword evidence="3 6" id="KW-0812">Transmembrane</keyword>
<dbReference type="Pfam" id="PF00854">
    <property type="entry name" value="PTR2"/>
    <property type="match status" value="1"/>
</dbReference>
<feature type="transmembrane region" description="Helical" evidence="6">
    <location>
        <begin position="495"/>
        <end position="520"/>
    </location>
</feature>
<feature type="transmembrane region" description="Helical" evidence="6">
    <location>
        <begin position="461"/>
        <end position="483"/>
    </location>
</feature>
<feature type="transmembrane region" description="Helical" evidence="6">
    <location>
        <begin position="68"/>
        <end position="89"/>
    </location>
</feature>
<comment type="caution">
    <text evidence="7">The sequence shown here is derived from an EMBL/GenBank/DDBJ whole genome shotgun (WGS) entry which is preliminary data.</text>
</comment>